<dbReference type="InterPro" id="IPR043502">
    <property type="entry name" value="DNA/RNA_pol_sf"/>
</dbReference>
<name>A0A9W6X5F1_9STRA</name>
<evidence type="ECO:0000256" key="4">
    <source>
        <dbReference type="ARBA" id="ARBA00022722"/>
    </source>
</evidence>
<dbReference type="GO" id="GO:0006508">
    <property type="term" value="P:proteolysis"/>
    <property type="evidence" value="ECO:0007669"/>
    <property type="project" value="UniProtKB-KW"/>
</dbReference>
<dbReference type="Gene3D" id="3.30.70.270">
    <property type="match status" value="2"/>
</dbReference>
<organism evidence="11 12">
    <name type="scientific">Phytophthora fragariaefolia</name>
    <dbReference type="NCBI Taxonomy" id="1490495"/>
    <lineage>
        <taxon>Eukaryota</taxon>
        <taxon>Sar</taxon>
        <taxon>Stramenopiles</taxon>
        <taxon>Oomycota</taxon>
        <taxon>Peronosporomycetes</taxon>
        <taxon>Peronosporales</taxon>
        <taxon>Peronosporaceae</taxon>
        <taxon>Phytophthora</taxon>
    </lineage>
</organism>
<dbReference type="Pfam" id="PF17917">
    <property type="entry name" value="RT_RNaseH"/>
    <property type="match status" value="1"/>
</dbReference>
<feature type="compositionally biased region" description="Basic and acidic residues" evidence="9">
    <location>
        <begin position="154"/>
        <end position="163"/>
    </location>
</feature>
<evidence type="ECO:0000256" key="6">
    <source>
        <dbReference type="ARBA" id="ARBA00022759"/>
    </source>
</evidence>
<reference evidence="11" key="1">
    <citation type="submission" date="2023-04" db="EMBL/GenBank/DDBJ databases">
        <title>Phytophthora fragariaefolia NBRC 109709.</title>
        <authorList>
            <person name="Ichikawa N."/>
            <person name="Sato H."/>
            <person name="Tonouchi N."/>
        </authorList>
    </citation>
    <scope>NUCLEOTIDE SEQUENCE</scope>
    <source>
        <strain evidence="11">NBRC 109709</strain>
    </source>
</reference>
<evidence type="ECO:0000256" key="1">
    <source>
        <dbReference type="ARBA" id="ARBA00022670"/>
    </source>
</evidence>
<keyword evidence="7" id="KW-0378">Hydrolase</keyword>
<evidence type="ECO:0000313" key="12">
    <source>
        <dbReference type="Proteomes" id="UP001165121"/>
    </source>
</evidence>
<accession>A0A9W6X5F1</accession>
<feature type="compositionally biased region" description="Low complexity" evidence="9">
    <location>
        <begin position="195"/>
        <end position="207"/>
    </location>
</feature>
<evidence type="ECO:0000256" key="3">
    <source>
        <dbReference type="ARBA" id="ARBA00022695"/>
    </source>
</evidence>
<gene>
    <name evidence="11" type="ORF">Pfra01_000744600</name>
</gene>
<evidence type="ECO:0000256" key="7">
    <source>
        <dbReference type="ARBA" id="ARBA00022801"/>
    </source>
</evidence>
<dbReference type="InterPro" id="IPR043128">
    <property type="entry name" value="Rev_trsase/Diguanyl_cyclase"/>
</dbReference>
<keyword evidence="4" id="KW-0540">Nuclease</keyword>
<evidence type="ECO:0000256" key="8">
    <source>
        <dbReference type="ARBA" id="ARBA00022918"/>
    </source>
</evidence>
<evidence type="ECO:0000259" key="10">
    <source>
        <dbReference type="Pfam" id="PF17917"/>
    </source>
</evidence>
<keyword evidence="6" id="KW-0255">Endonuclease</keyword>
<dbReference type="Proteomes" id="UP001165121">
    <property type="component" value="Unassembled WGS sequence"/>
</dbReference>
<dbReference type="EMBL" id="BSXT01000657">
    <property type="protein sequence ID" value="GMF31903.1"/>
    <property type="molecule type" value="Genomic_DNA"/>
</dbReference>
<evidence type="ECO:0000313" key="11">
    <source>
        <dbReference type="EMBL" id="GMF31903.1"/>
    </source>
</evidence>
<dbReference type="GO" id="GO:0004190">
    <property type="term" value="F:aspartic-type endopeptidase activity"/>
    <property type="evidence" value="ECO:0007669"/>
    <property type="project" value="UniProtKB-KW"/>
</dbReference>
<keyword evidence="5" id="KW-0064">Aspartyl protease</keyword>
<evidence type="ECO:0000256" key="9">
    <source>
        <dbReference type="SAM" id="MobiDB-lite"/>
    </source>
</evidence>
<proteinExistence type="predicted"/>
<comment type="caution">
    <text evidence="11">The sequence shown here is derived from an EMBL/GenBank/DDBJ whole genome shotgun (WGS) entry which is preliminary data.</text>
</comment>
<dbReference type="GO" id="GO:0004519">
    <property type="term" value="F:endonuclease activity"/>
    <property type="evidence" value="ECO:0007669"/>
    <property type="project" value="UniProtKB-KW"/>
</dbReference>
<keyword evidence="12" id="KW-1185">Reference proteome</keyword>
<keyword evidence="3" id="KW-0548">Nucleotidyltransferase</keyword>
<keyword evidence="1" id="KW-0645">Protease</keyword>
<dbReference type="OrthoDB" id="128718at2759"/>
<keyword evidence="8" id="KW-0695">RNA-directed DNA polymerase</keyword>
<sequence length="939" mass="106591">MLQANRVQAKDTGVRMVSGEHCDTVLTPIIESFDAELLNTFCDLRLVKDVLDVTDGILIAIIDHIAGSVKSDTLPDIKDLFKSKLRLNITEDDVDSWVLEREKCKRLVVSLHPATLKDEVRRCVKYLHKPAATDTRLLFQLVEKATEHERQFQRLKAAKRDQNECGQAKPKRDRPTDKRSVKTNPFKSRAEDSSRTTVSSGGATSASNQKAASKLPHKPCPKCKEMHWIRDCPKVTTDEEREELRQLLRGQTKAQRACLKRLSDLLPDCSREVTVNGVLKLPYCPDSSDYTVSCRSRWERLREKDPSVRAEQLENPVKNQTYGSNWVMADKKATLYLLVHTAAGPVRPTRAVDVLIADIDDDEFIVGNDLLRSLGIDVGRQLEMLANRSDDETSGDTVELKADDPLVGNAESSGDANCAAVERMLARAVENGFLVDKLEKLRTIVHAYDVWRFELRGDPPAKVPPLEVRLQEGARPVKCEPREYPPHIRQFIREFNSRLVELGLVYENPNRRWASPGLPVKKSADLMDLRQTTNYRPVNDLTDVRAAAIPVLSVVVENARGMNHFGLFDYLKGFWQLPLTELCQEFLSYMTDEKFFPVVARLSYFRSLDQFGLKLSAKKSSLYQTQVKWCSKVINDQGIHHDAKRIESLQAVPYPQIAAELQKFVCAINWMRDSIIDFARQVEPLQRRLDLALASTKRTRRAAATIQIELYELERQAFDQVKEGLANSATLNFPDDQATTCLFNDASDLGYCNWTVIEKEAFPIVMACDKLDYLLQRPTPFRMYCDHRNLINVFVPHESVKKHVKGKLLRWAMKLMNCRYVIEHVPGDANVWENMISRWSGNHIPTVNRLKAFRVAPAVEHQPVSAPTHLMTSILSGLPWMSSVKSRPSTHHHQTPLATRTAFGCVRTVYGFLLKLLNFPNAYASWLIAVPKATVASMQ</sequence>
<dbReference type="PANTHER" id="PTHR33064">
    <property type="entry name" value="POL PROTEIN"/>
    <property type="match status" value="1"/>
</dbReference>
<protein>
    <submittedName>
        <fullName evidence="11">Unnamed protein product</fullName>
    </submittedName>
</protein>
<dbReference type="InterPro" id="IPR051320">
    <property type="entry name" value="Viral_Replic_Matur_Polypro"/>
</dbReference>
<keyword evidence="2" id="KW-0808">Transferase</keyword>
<dbReference type="SUPFAM" id="SSF56672">
    <property type="entry name" value="DNA/RNA polymerases"/>
    <property type="match status" value="1"/>
</dbReference>
<dbReference type="AlphaFoldDB" id="A0A9W6X5F1"/>
<dbReference type="Gene3D" id="3.10.10.10">
    <property type="entry name" value="HIV Type 1 Reverse Transcriptase, subunit A, domain 1"/>
    <property type="match status" value="1"/>
</dbReference>
<evidence type="ECO:0000256" key="2">
    <source>
        <dbReference type="ARBA" id="ARBA00022679"/>
    </source>
</evidence>
<feature type="region of interest" description="Disordered" evidence="9">
    <location>
        <begin position="154"/>
        <end position="218"/>
    </location>
</feature>
<dbReference type="PANTHER" id="PTHR33064:SF37">
    <property type="entry name" value="RIBONUCLEASE H"/>
    <property type="match status" value="1"/>
</dbReference>
<feature type="domain" description="Reverse transcriptase RNase H-like" evidence="10">
    <location>
        <begin position="753"/>
        <end position="817"/>
    </location>
</feature>
<dbReference type="GO" id="GO:0003964">
    <property type="term" value="F:RNA-directed DNA polymerase activity"/>
    <property type="evidence" value="ECO:0007669"/>
    <property type="project" value="UniProtKB-KW"/>
</dbReference>
<evidence type="ECO:0000256" key="5">
    <source>
        <dbReference type="ARBA" id="ARBA00022750"/>
    </source>
</evidence>
<dbReference type="InterPro" id="IPR041373">
    <property type="entry name" value="RT_RNaseH"/>
</dbReference>